<evidence type="ECO:0000256" key="1">
    <source>
        <dbReference type="SAM" id="MobiDB-lite"/>
    </source>
</evidence>
<sequence>MNKIIIKIKLFALGFLITGGLIAQQKLTKISQSIGVDEDVTIDLNTSHCNIVFDTWNKDTIEIEAYIESDDLSKEALENALKNWNVDVDASNRQVAITAKARVNSWVYRSGSHDDEAVHAILEELKFELAELPEIPEIPELPEIPALPEMPVMPVLPPLPELPEGLNEVQFDYKAYKKDGEKYLEEYTQKFESKFGKEYAKKMEEWGDKFGKEWKEKYGKEMKAWAEKFDEEWQEEYGERMQEWGERFAERMERKAEAQEERARAQQERARAQQERNRAKQERIREKIVERHERHAEEREKLVKNRKVLIERLVNRESSSKVKKTIKIKMPKKAKLKVNVRHGEIEFAANVDDLKADLSHTKFTAYSINGSSTSVNASYSPIYVNYWNLGELNLSYSEDVELVHVKQMVLNSNSSNTTIKHLLGSAIIDGNIGDLKILDIDDAFSNLNIIIQNSNAVIALPKVNFNLQYKGNRSHVSHPKKGLNHNTSNFSTGSLASGKSILVNAKYSHVTMQ</sequence>
<evidence type="ECO:0008006" key="4">
    <source>
        <dbReference type="Google" id="ProtNLM"/>
    </source>
</evidence>
<evidence type="ECO:0000313" key="3">
    <source>
        <dbReference type="Proteomes" id="UP000746690"/>
    </source>
</evidence>
<organism evidence="2 3">
    <name type="scientific">Flavivirga algicola</name>
    <dbReference type="NCBI Taxonomy" id="2729136"/>
    <lineage>
        <taxon>Bacteria</taxon>
        <taxon>Pseudomonadati</taxon>
        <taxon>Bacteroidota</taxon>
        <taxon>Flavobacteriia</taxon>
        <taxon>Flavobacteriales</taxon>
        <taxon>Flavobacteriaceae</taxon>
        <taxon>Flavivirga</taxon>
    </lineage>
</organism>
<protein>
    <recommendedName>
        <fullName evidence="4">Adhesin domain-containing protein</fullName>
    </recommendedName>
</protein>
<comment type="caution">
    <text evidence="2">The sequence shown here is derived from an EMBL/GenBank/DDBJ whole genome shotgun (WGS) entry which is preliminary data.</text>
</comment>
<gene>
    <name evidence="2" type="ORF">HHX25_14135</name>
</gene>
<evidence type="ECO:0000313" key="2">
    <source>
        <dbReference type="EMBL" id="NMH88648.1"/>
    </source>
</evidence>
<feature type="region of interest" description="Disordered" evidence="1">
    <location>
        <begin position="255"/>
        <end position="280"/>
    </location>
</feature>
<dbReference type="EMBL" id="JABBHF010000008">
    <property type="protein sequence ID" value="NMH88648.1"/>
    <property type="molecule type" value="Genomic_DNA"/>
</dbReference>
<dbReference type="RefSeq" id="WP_169674776.1">
    <property type="nucleotide sequence ID" value="NZ_JABBHF010000008.1"/>
</dbReference>
<name>A0ABX1S0U1_9FLAO</name>
<keyword evidence="3" id="KW-1185">Reference proteome</keyword>
<dbReference type="Proteomes" id="UP000746690">
    <property type="component" value="Unassembled WGS sequence"/>
</dbReference>
<reference evidence="2 3" key="1">
    <citation type="submission" date="2020-04" db="EMBL/GenBank/DDBJ databases">
        <title>A Flavivirga sp. nov.</title>
        <authorList>
            <person name="Sun X."/>
        </authorList>
    </citation>
    <scope>NUCLEOTIDE SEQUENCE [LARGE SCALE GENOMIC DNA]</scope>
    <source>
        <strain evidence="2 3">Y03</strain>
    </source>
</reference>
<proteinExistence type="predicted"/>
<accession>A0ABX1S0U1</accession>